<gene>
    <name evidence="1" type="ORF">H9727_06335</name>
</gene>
<dbReference type="Proteomes" id="UP000824132">
    <property type="component" value="Unassembled WGS sequence"/>
</dbReference>
<sequence>MQNNKFSDELLWQSLPDGATVMYAFFNEDRSRRILVYRNMTEIAQTK</sequence>
<evidence type="ECO:0000313" key="1">
    <source>
        <dbReference type="EMBL" id="HIZ03888.1"/>
    </source>
</evidence>
<dbReference type="EMBL" id="DXCL01000037">
    <property type="protein sequence ID" value="HIZ03888.1"/>
    <property type="molecule type" value="Genomic_DNA"/>
</dbReference>
<protein>
    <submittedName>
        <fullName evidence="1">Uncharacterized protein</fullName>
    </submittedName>
</protein>
<comment type="caution">
    <text evidence="1">The sequence shown here is derived from an EMBL/GenBank/DDBJ whole genome shotgun (WGS) entry which is preliminary data.</text>
</comment>
<reference evidence="1" key="1">
    <citation type="journal article" date="2021" name="PeerJ">
        <title>Extensive microbial diversity within the chicken gut microbiome revealed by metagenomics and culture.</title>
        <authorList>
            <person name="Gilroy R."/>
            <person name="Ravi A."/>
            <person name="Getino M."/>
            <person name="Pursley I."/>
            <person name="Horton D.L."/>
            <person name="Alikhan N.F."/>
            <person name="Baker D."/>
            <person name="Gharbi K."/>
            <person name="Hall N."/>
            <person name="Watson M."/>
            <person name="Adriaenssens E.M."/>
            <person name="Foster-Nyarko E."/>
            <person name="Jarju S."/>
            <person name="Secka A."/>
            <person name="Antonio M."/>
            <person name="Oren A."/>
            <person name="Chaudhuri R.R."/>
            <person name="La Ragione R."/>
            <person name="Hildebrand F."/>
            <person name="Pallen M.J."/>
        </authorList>
    </citation>
    <scope>NUCLEOTIDE SEQUENCE</scope>
    <source>
        <strain evidence="1">CHK187-5294</strain>
    </source>
</reference>
<dbReference type="AlphaFoldDB" id="A0A9D2IEA3"/>
<name>A0A9D2IEA3_9FIRM</name>
<accession>A0A9D2IEA3</accession>
<evidence type="ECO:0000313" key="2">
    <source>
        <dbReference type="Proteomes" id="UP000824132"/>
    </source>
</evidence>
<proteinExistence type="predicted"/>
<reference evidence="1" key="2">
    <citation type="submission" date="2021-04" db="EMBL/GenBank/DDBJ databases">
        <authorList>
            <person name="Gilroy R."/>
        </authorList>
    </citation>
    <scope>NUCLEOTIDE SEQUENCE</scope>
    <source>
        <strain evidence="1">CHK187-5294</strain>
    </source>
</reference>
<organism evidence="1 2">
    <name type="scientific">Candidatus Borkfalkia avistercoris</name>
    <dbReference type="NCBI Taxonomy" id="2838504"/>
    <lineage>
        <taxon>Bacteria</taxon>
        <taxon>Bacillati</taxon>
        <taxon>Bacillota</taxon>
        <taxon>Clostridia</taxon>
        <taxon>Christensenellales</taxon>
        <taxon>Christensenellaceae</taxon>
        <taxon>Candidatus Borkfalkia</taxon>
    </lineage>
</organism>